<evidence type="ECO:0000256" key="5">
    <source>
        <dbReference type="ARBA" id="ARBA00022989"/>
    </source>
</evidence>
<accession>A0A3B0BMT5</accession>
<dbReference type="GO" id="GO:0042907">
    <property type="term" value="F:xanthine transmembrane transporter activity"/>
    <property type="evidence" value="ECO:0007669"/>
    <property type="project" value="TreeGrafter"/>
</dbReference>
<dbReference type="PANTHER" id="PTHR42810">
    <property type="entry name" value="PURINE PERMEASE C1399.01C-RELATED"/>
    <property type="match status" value="1"/>
</dbReference>
<dbReference type="GO" id="GO:0005886">
    <property type="term" value="C:plasma membrane"/>
    <property type="evidence" value="ECO:0007669"/>
    <property type="project" value="TreeGrafter"/>
</dbReference>
<comment type="caution">
    <text evidence="8">The sequence shown here is derived from an EMBL/GenBank/DDBJ whole genome shotgun (WGS) entry which is preliminary data.</text>
</comment>
<dbReference type="Proteomes" id="UP000280509">
    <property type="component" value="Unassembled WGS sequence"/>
</dbReference>
<evidence type="ECO:0000313" key="9">
    <source>
        <dbReference type="Proteomes" id="UP000280509"/>
    </source>
</evidence>
<keyword evidence="9" id="KW-1185">Reference proteome</keyword>
<name>A0A3B0BMT5_9STRE</name>
<organism evidence="8 9">
    <name type="scientific">Streptococcus chosunensis</name>
    <dbReference type="NCBI Taxonomy" id="2707003"/>
    <lineage>
        <taxon>Bacteria</taxon>
        <taxon>Bacillati</taxon>
        <taxon>Bacillota</taxon>
        <taxon>Bacilli</taxon>
        <taxon>Lactobacillales</taxon>
        <taxon>Streptococcaceae</taxon>
        <taxon>Streptococcus</taxon>
        <taxon>Streptococcus mitis group</taxon>
    </lineage>
</organism>
<feature type="transmembrane region" description="Helical" evidence="7">
    <location>
        <begin position="393"/>
        <end position="409"/>
    </location>
</feature>
<feature type="transmembrane region" description="Helical" evidence="7">
    <location>
        <begin position="359"/>
        <end position="381"/>
    </location>
</feature>
<feature type="transmembrane region" description="Helical" evidence="7">
    <location>
        <begin position="198"/>
        <end position="218"/>
    </location>
</feature>
<protein>
    <submittedName>
        <fullName evidence="8">Uracil permease</fullName>
    </submittedName>
</protein>
<reference evidence="8 9" key="1">
    <citation type="submission" date="2018-09" db="EMBL/GenBank/DDBJ databases">
        <title>Draft genome sequence of Streptococcus sp. KCOM 1699 (=ChDC B353).</title>
        <authorList>
            <person name="Kook J.-K."/>
            <person name="Park S.-N."/>
            <person name="Lim Y.K."/>
        </authorList>
    </citation>
    <scope>NUCLEOTIDE SEQUENCE [LARGE SCALE GENOMIC DNA]</scope>
    <source>
        <strain evidence="8 9">ChDC B353</strain>
    </source>
</reference>
<keyword evidence="4 7" id="KW-0812">Transmembrane</keyword>
<keyword evidence="6 7" id="KW-0472">Membrane</keyword>
<evidence type="ECO:0000256" key="2">
    <source>
        <dbReference type="ARBA" id="ARBA00008821"/>
    </source>
</evidence>
<keyword evidence="3" id="KW-0813">Transport</keyword>
<evidence type="ECO:0000256" key="7">
    <source>
        <dbReference type="SAM" id="Phobius"/>
    </source>
</evidence>
<evidence type="ECO:0000256" key="6">
    <source>
        <dbReference type="ARBA" id="ARBA00023136"/>
    </source>
</evidence>
<comment type="similarity">
    <text evidence="2">Belongs to the nucleobase:cation symporter-2 (NCS2) (TC 2.A.40) family.</text>
</comment>
<feature type="transmembrane region" description="Helical" evidence="7">
    <location>
        <begin position="82"/>
        <end position="100"/>
    </location>
</feature>
<dbReference type="EMBL" id="RBCK01000001">
    <property type="protein sequence ID" value="RKN73714.1"/>
    <property type="molecule type" value="Genomic_DNA"/>
</dbReference>
<dbReference type="PANTHER" id="PTHR42810:SF2">
    <property type="entry name" value="PURINE PERMEASE C1399.01C-RELATED"/>
    <property type="match status" value="1"/>
</dbReference>
<comment type="subcellular location">
    <subcellularLocation>
        <location evidence="1">Membrane</location>
        <topology evidence="1">Multi-pass membrane protein</topology>
    </subcellularLocation>
</comment>
<dbReference type="AlphaFoldDB" id="A0A3B0BMT5"/>
<keyword evidence="5 7" id="KW-1133">Transmembrane helix</keyword>
<dbReference type="InterPro" id="IPR006043">
    <property type="entry name" value="NCS2"/>
</dbReference>
<gene>
    <name evidence="8" type="ORF">D7D54_03805</name>
</gene>
<sequence length="439" mass="46174">MGSFLMPKSEVYMKQESTVDLLLDVDQRPSAGKGILLSFQHVFAMFGATILVPLILGMPVSVALFASGVGTLIYMISTGFKVPVYLGSSFAFITAMSLAMKEMGGDVSAAQTGVILTGLVYVLVAASVRFAGTKWIDKLLPPIIIGPMIIVIGLGLAGSAVTNAGLVADGNWKNALVAVVTFLIAAFINTKGKGFLRIIPFLFAIIGGYLFALTLGLVDFTPVLKANWFEIPGFYLPFNTGGAFKEYNLYFGPETIAILPIAIVTISEHIGDHTVLGQICGRQFLKEPGLHRTLLGDGIATSVSAFLGGPANTTYGENTGVIGMTRIASVSVIRNAAFIAIALSFLGKFTALISTIPNAVLGGMSILLYGVIASNGLKVLIKERVDFAQMRNLIIASAMLVLGLGGAILKLGPVTLSGTALSAMTGIILNLILPYENKD</sequence>
<evidence type="ECO:0000256" key="1">
    <source>
        <dbReference type="ARBA" id="ARBA00004141"/>
    </source>
</evidence>
<feature type="transmembrane region" description="Helical" evidence="7">
    <location>
        <begin position="143"/>
        <end position="168"/>
    </location>
</feature>
<dbReference type="Pfam" id="PF00860">
    <property type="entry name" value="Xan_ur_permease"/>
    <property type="match status" value="1"/>
</dbReference>
<dbReference type="PROSITE" id="PS01116">
    <property type="entry name" value="XANTH_URACIL_PERMASE"/>
    <property type="match status" value="1"/>
</dbReference>
<proteinExistence type="inferred from homology"/>
<dbReference type="NCBIfam" id="TIGR00801">
    <property type="entry name" value="ncs2"/>
    <property type="match status" value="1"/>
</dbReference>
<feature type="transmembrane region" description="Helical" evidence="7">
    <location>
        <begin position="112"/>
        <end position="131"/>
    </location>
</feature>
<dbReference type="InterPro" id="IPR006042">
    <property type="entry name" value="Xan_ur_permease"/>
</dbReference>
<evidence type="ECO:0000256" key="3">
    <source>
        <dbReference type="ARBA" id="ARBA00022448"/>
    </source>
</evidence>
<evidence type="ECO:0000256" key="4">
    <source>
        <dbReference type="ARBA" id="ARBA00022692"/>
    </source>
</evidence>
<feature type="transmembrane region" description="Helical" evidence="7">
    <location>
        <begin position="43"/>
        <end position="76"/>
    </location>
</feature>
<evidence type="ECO:0000313" key="8">
    <source>
        <dbReference type="EMBL" id="RKN73714.1"/>
    </source>
</evidence>
<feature type="transmembrane region" description="Helical" evidence="7">
    <location>
        <begin position="332"/>
        <end position="353"/>
    </location>
</feature>
<feature type="transmembrane region" description="Helical" evidence="7">
    <location>
        <begin position="175"/>
        <end position="192"/>
    </location>
</feature>